<proteinExistence type="predicted"/>
<reference evidence="1" key="1">
    <citation type="journal article" date="2014" name="Genome Announc.">
        <title>De novo whole-genome sequence and genome annotation of Lichtheimia ramosa.</title>
        <authorList>
            <person name="Linde J."/>
            <person name="Schwartze V."/>
            <person name="Binder U."/>
            <person name="Lass-Florl C."/>
            <person name="Voigt K."/>
            <person name="Horn F."/>
        </authorList>
    </citation>
    <scope>NUCLEOTIDE SEQUENCE</scope>
    <source>
        <strain evidence="1">JMRC FSU:6197</strain>
    </source>
</reference>
<accession>A0A077WVU1</accession>
<name>A0A077WVU1_9FUNG</name>
<dbReference type="EMBL" id="LK023346">
    <property type="protein sequence ID" value="CDS11113.1"/>
    <property type="molecule type" value="Genomic_DNA"/>
</dbReference>
<evidence type="ECO:0000313" key="1">
    <source>
        <dbReference type="EMBL" id="CDS11113.1"/>
    </source>
</evidence>
<protein>
    <submittedName>
        <fullName evidence="1">Uncharacterized protein</fullName>
    </submittedName>
</protein>
<sequence length="435" mass="51243">MSLYTLPFAETVLLEDDTPINPWINDLQDFPPLEQSLPTTHSLSSNRHSSSNEWDIISITQDDDWVDLKPTFADVAESAGVHHEPISTYQSMKICSRLSHGSLNHHDHKQVDEQDLYDSLSNDLYEHYKSQARIATRRNPYIQRHRQNVQQVVLRRDLRSLPQVHEKYNRRLSKVENALKATCDKREIAYNNWKSALVLEAPKDVQVNPSMSDTLPPKGTIQAPYIHTIVTRRRKRRQRTVYTQVVKVEMDLAEEYKQFYRVLGQELLQRHLVRQQPDVVGAALDSGVGGWIYDFYNNKAFVYHEMKNILVSSIRYWHISHHEFEGTNASFEEYLEYTRELKRIVNEEFKPNANIAFYPSRWISCSRLLSILYLRDLLKMDNEHRQLTDALDDIHKKDVLKTLYKAISKTRPSFHAKHLRKHLIQYFLKQWTSCK</sequence>
<dbReference type="AlphaFoldDB" id="A0A077WVU1"/>
<organism evidence="1">
    <name type="scientific">Lichtheimia ramosa</name>
    <dbReference type="NCBI Taxonomy" id="688394"/>
    <lineage>
        <taxon>Eukaryota</taxon>
        <taxon>Fungi</taxon>
        <taxon>Fungi incertae sedis</taxon>
        <taxon>Mucoromycota</taxon>
        <taxon>Mucoromycotina</taxon>
        <taxon>Mucoromycetes</taxon>
        <taxon>Mucorales</taxon>
        <taxon>Lichtheimiaceae</taxon>
        <taxon>Lichtheimia</taxon>
    </lineage>
</organism>
<gene>
    <name evidence="1" type="ORF">LRAMOSA03376</name>
</gene>
<dbReference type="OrthoDB" id="2265457at2759"/>